<dbReference type="InterPro" id="IPR005814">
    <property type="entry name" value="Aminotrans_3"/>
</dbReference>
<feature type="region of interest" description="Disordered" evidence="4">
    <location>
        <begin position="1"/>
        <end position="22"/>
    </location>
</feature>
<dbReference type="InterPro" id="IPR015424">
    <property type="entry name" value="PyrdxlP-dep_Trfase"/>
</dbReference>
<dbReference type="Proteomes" id="UP000236544">
    <property type="component" value="Unassembled WGS sequence"/>
</dbReference>
<evidence type="ECO:0000256" key="3">
    <source>
        <dbReference type="RuleBase" id="RU003560"/>
    </source>
</evidence>
<dbReference type="Pfam" id="PF00202">
    <property type="entry name" value="Aminotran_3"/>
    <property type="match status" value="1"/>
</dbReference>
<dbReference type="GO" id="GO:0008483">
    <property type="term" value="F:transaminase activity"/>
    <property type="evidence" value="ECO:0007669"/>
    <property type="project" value="InterPro"/>
</dbReference>
<dbReference type="EMBL" id="LN890534">
    <property type="protein sequence ID" value="CUS24719.1"/>
    <property type="molecule type" value="Genomic_DNA"/>
</dbReference>
<organism evidence="5 6">
    <name type="scientific">Lachancea quebecensis</name>
    <dbReference type="NCBI Taxonomy" id="1654605"/>
    <lineage>
        <taxon>Eukaryota</taxon>
        <taxon>Fungi</taxon>
        <taxon>Dikarya</taxon>
        <taxon>Ascomycota</taxon>
        <taxon>Saccharomycotina</taxon>
        <taxon>Saccharomycetes</taxon>
        <taxon>Saccharomycetales</taxon>
        <taxon>Saccharomycetaceae</taxon>
        <taxon>Lachancea</taxon>
    </lineage>
</organism>
<dbReference type="PANTHER" id="PTHR43094:SF1">
    <property type="entry name" value="AMINOTRANSFERASE CLASS-III"/>
    <property type="match status" value="1"/>
</dbReference>
<dbReference type="PANTHER" id="PTHR43094">
    <property type="entry name" value="AMINOTRANSFERASE"/>
    <property type="match status" value="1"/>
</dbReference>
<accession>A0A0P1KX37</accession>
<dbReference type="SUPFAM" id="SSF53383">
    <property type="entry name" value="PLP-dependent transferases"/>
    <property type="match status" value="1"/>
</dbReference>
<evidence type="ECO:0000256" key="1">
    <source>
        <dbReference type="ARBA" id="ARBA00008954"/>
    </source>
</evidence>
<protein>
    <submittedName>
        <fullName evidence="5">LAQU0S18e02696g1_1</fullName>
    </submittedName>
</protein>
<dbReference type="OrthoDB" id="10261433at2759"/>
<keyword evidence="2 3" id="KW-0663">Pyridoxal phosphate</keyword>
<evidence type="ECO:0000256" key="4">
    <source>
        <dbReference type="SAM" id="MobiDB-lite"/>
    </source>
</evidence>
<dbReference type="GO" id="GO:0005829">
    <property type="term" value="C:cytosol"/>
    <property type="evidence" value="ECO:0007669"/>
    <property type="project" value="TreeGrafter"/>
</dbReference>
<proteinExistence type="inferred from homology"/>
<sequence>MTVSSAESIPQPSFNFQGTVDQTGPQVVGGKGVRINIEKDGKVYENVLDAITGAAVGALGWGDEDALDIINKAARASTYSYPCLISNKSSEALAKYYIDHSPEGAFAAALWCTSGSESNENALRIIRQYWLERGLPNKVKLISRESSYHGFTLGAQSISWNPRVEPYGPYLMNREKINIQIPAAYTYRFKRAEETEEDYAKRLIDVTEKKILDNDPNTIAALTVETLPGSSLGTTPPPKGYLKGLRDLCNKYDIIFHLDEVMCGTGRSNPNGNFNCWENFLAPEDAPDIQTVGKTLGSGYVTIAGILIGPKIRSAYVNGSKSIHGANTYSSHSFNCAVSLGILQKLRNEKLTTNIFKMGNLMGEKLSNVLLSDDNIAGDVRGIGGFWSVEFVKDRATKEPFDLSLNIAGRFKAICFENKLNVMGMPGNPDGSCGDRCLLAPSFIITDKDVDEIVEVMAKSVKQLSTSLRKEGAW</sequence>
<evidence type="ECO:0000313" key="6">
    <source>
        <dbReference type="Proteomes" id="UP000236544"/>
    </source>
</evidence>
<dbReference type="Gene3D" id="3.90.1150.10">
    <property type="entry name" value="Aspartate Aminotransferase, domain 1"/>
    <property type="match status" value="1"/>
</dbReference>
<reference evidence="6" key="1">
    <citation type="submission" date="2015-10" db="EMBL/GenBank/DDBJ databases">
        <authorList>
            <person name="Devillers H."/>
        </authorList>
    </citation>
    <scope>NUCLEOTIDE SEQUENCE [LARGE SCALE GENOMIC DNA]</scope>
</reference>
<comment type="similarity">
    <text evidence="1 3">Belongs to the class-III pyridoxal-phosphate-dependent aminotransferase family.</text>
</comment>
<dbReference type="AlphaFoldDB" id="A0A0P1KX37"/>
<name>A0A0P1KX37_9SACH</name>
<dbReference type="GO" id="GO:0030170">
    <property type="term" value="F:pyridoxal phosphate binding"/>
    <property type="evidence" value="ECO:0007669"/>
    <property type="project" value="InterPro"/>
</dbReference>
<evidence type="ECO:0000313" key="5">
    <source>
        <dbReference type="EMBL" id="CUS24719.1"/>
    </source>
</evidence>
<evidence type="ECO:0000256" key="2">
    <source>
        <dbReference type="ARBA" id="ARBA00022898"/>
    </source>
</evidence>
<keyword evidence="6" id="KW-1185">Reference proteome</keyword>
<gene>
    <name evidence="5" type="ORF">LAQU0_S18e02696g</name>
</gene>
<dbReference type="InterPro" id="IPR015421">
    <property type="entry name" value="PyrdxlP-dep_Trfase_major"/>
</dbReference>
<dbReference type="Gene3D" id="3.40.640.10">
    <property type="entry name" value="Type I PLP-dependent aspartate aminotransferase-like (Major domain)"/>
    <property type="match status" value="1"/>
</dbReference>
<dbReference type="InterPro" id="IPR015422">
    <property type="entry name" value="PyrdxlP-dep_Trfase_small"/>
</dbReference>